<feature type="compositionally biased region" description="Low complexity" evidence="1">
    <location>
        <begin position="221"/>
        <end position="263"/>
    </location>
</feature>
<reference evidence="3 4" key="2">
    <citation type="submission" date="2016-08" db="EMBL/GenBank/DDBJ databases">
        <title>Pervasive Adenine N6-methylation of Active Genes in Fungi.</title>
        <authorList>
            <consortium name="DOE Joint Genome Institute"/>
            <person name="Mondo S.J."/>
            <person name="Dannebaum R.O."/>
            <person name="Kuo R.C."/>
            <person name="Labutti K."/>
            <person name="Haridas S."/>
            <person name="Kuo A."/>
            <person name="Salamov A."/>
            <person name="Ahrendt S.R."/>
            <person name="Lipzen A."/>
            <person name="Sullivan W."/>
            <person name="Andreopoulos W.B."/>
            <person name="Clum A."/>
            <person name="Lindquist E."/>
            <person name="Daum C."/>
            <person name="Ramamoorthy G.K."/>
            <person name="Gryganskyi A."/>
            <person name="Culley D."/>
            <person name="Magnuson J.K."/>
            <person name="James T.Y."/>
            <person name="O'Malley M.A."/>
            <person name="Stajich J.E."/>
            <person name="Spatafora J.W."/>
            <person name="Visel A."/>
            <person name="Grigoriev I.V."/>
        </authorList>
    </citation>
    <scope>NUCLEOTIDE SEQUENCE [LARGE SCALE GENOMIC DNA]</scope>
    <source>
        <strain evidence="4">finn</strain>
    </source>
</reference>
<organism evidence="3 4">
    <name type="scientific">Piromyces finnis</name>
    <dbReference type="NCBI Taxonomy" id="1754191"/>
    <lineage>
        <taxon>Eukaryota</taxon>
        <taxon>Fungi</taxon>
        <taxon>Fungi incertae sedis</taxon>
        <taxon>Chytridiomycota</taxon>
        <taxon>Chytridiomycota incertae sedis</taxon>
        <taxon>Neocallimastigomycetes</taxon>
        <taxon>Neocallimastigales</taxon>
        <taxon>Neocallimastigaceae</taxon>
        <taxon>Piromyces</taxon>
    </lineage>
</organism>
<dbReference type="GO" id="GO:0019432">
    <property type="term" value="P:triglyceride biosynthetic process"/>
    <property type="evidence" value="ECO:0007669"/>
    <property type="project" value="TreeGrafter"/>
</dbReference>
<dbReference type="GO" id="GO:0005634">
    <property type="term" value="C:nucleus"/>
    <property type="evidence" value="ECO:0007669"/>
    <property type="project" value="TreeGrafter"/>
</dbReference>
<name>A0A1Y1V3T2_9FUNG</name>
<dbReference type="InterPro" id="IPR023214">
    <property type="entry name" value="HAD_sf"/>
</dbReference>
<dbReference type="Pfam" id="PF16876">
    <property type="entry name" value="Lipin_mid"/>
    <property type="match status" value="1"/>
</dbReference>
<protein>
    <submittedName>
        <fullName evidence="3">LNS2-domain-containing protein</fullName>
    </submittedName>
</protein>
<dbReference type="OrthoDB" id="4567at2759"/>
<dbReference type="SMART" id="SM00775">
    <property type="entry name" value="LNS2"/>
    <property type="match status" value="1"/>
</dbReference>
<dbReference type="AlphaFoldDB" id="A0A1Y1V3T2"/>
<gene>
    <name evidence="3" type="ORF">BCR36DRAFT_100739</name>
</gene>
<dbReference type="GO" id="GO:0008195">
    <property type="term" value="F:phosphatidate phosphatase activity"/>
    <property type="evidence" value="ECO:0007669"/>
    <property type="project" value="TreeGrafter"/>
</dbReference>
<dbReference type="Proteomes" id="UP000193719">
    <property type="component" value="Unassembled WGS sequence"/>
</dbReference>
<dbReference type="PANTHER" id="PTHR12181:SF12">
    <property type="entry name" value="PHOSPHATIDATE PHOSPHATASE"/>
    <property type="match status" value="1"/>
</dbReference>
<dbReference type="Pfam" id="PF08235">
    <property type="entry name" value="LNS2"/>
    <property type="match status" value="1"/>
</dbReference>
<evidence type="ECO:0000259" key="2">
    <source>
        <dbReference type="SMART" id="SM00775"/>
    </source>
</evidence>
<feature type="domain" description="LNS2/PITP" evidence="2">
    <location>
        <begin position="410"/>
        <end position="566"/>
    </location>
</feature>
<dbReference type="InterPro" id="IPR031315">
    <property type="entry name" value="LNS2/PITP"/>
</dbReference>
<proteinExistence type="predicted"/>
<sequence>MSYRPSVDTLELNKNSKKEMINLHQYIENRNKISNKNKTLTYQEKVEDFLETNQDYIINNNTDAHSTNNNTNNNGIIENEYPLNNNRSHENSSHNIYTEKDKYDSNEFGLSSLMGIFENGDVLVSNCRFNDLVKLPDDAANELFEKNLLTFEKFCENPLIITRHDDLVCKINKRYFSWKVIEALIASVMFFHKPLNAKAIEKLIQDQNRNRSWRPQWWKRSNVQNNSNNNNNNSNSNNDNSNSNNSLNNGNNNNSNSNQSINNQNFNEYAFSPKMNEFFENNELKNQDILENMFYDMLSSPELHPIRHKTQPVILPSPELSPLQVKTTVSEPPHEDYNDYTSSYYDTDNKLEEDNQKYHFIKSLRLTSEQLKKLNLKKGVNTISFTVSTRIQGTATCMAKIYLWDMDTQVVISDVDGTITKSDVLGHLYTMVGKDWTHVGVANLYHDIDHNGYKILYLTSRAIGQSNSTRGYLKKIEQNKYQLPDGPIIMSPDRLLKSLHREVIIKKPEDFKIAALNDIKKLWGGDAKPFYAGFGNRITDALSYKNVGVPDSRIFTIDPKGEVKLELLHGFKSS</sequence>
<dbReference type="STRING" id="1754191.A0A1Y1V3T2"/>
<keyword evidence="4" id="KW-1185">Reference proteome</keyword>
<accession>A0A1Y1V3T2</accession>
<dbReference type="Gene3D" id="3.40.50.1000">
    <property type="entry name" value="HAD superfamily/HAD-like"/>
    <property type="match status" value="1"/>
</dbReference>
<dbReference type="EMBL" id="MCFH01000034">
    <property type="protein sequence ID" value="ORX46626.1"/>
    <property type="molecule type" value="Genomic_DNA"/>
</dbReference>
<dbReference type="InterPro" id="IPR031703">
    <property type="entry name" value="Lipin_mid"/>
</dbReference>
<reference evidence="3 4" key="1">
    <citation type="submission" date="2016-08" db="EMBL/GenBank/DDBJ databases">
        <title>Genomes of anaerobic fungi encode conserved fungal cellulosomes for biomass hydrolysis.</title>
        <authorList>
            <consortium name="DOE Joint Genome Institute"/>
            <person name="Haitjema C.H."/>
            <person name="Gilmore S.P."/>
            <person name="Henske J.K."/>
            <person name="Solomon K.V."/>
            <person name="De Groot R."/>
            <person name="Kuo A."/>
            <person name="Mondo S.J."/>
            <person name="Salamov A.A."/>
            <person name="Labutti K."/>
            <person name="Zhao Z."/>
            <person name="Chiniquy J."/>
            <person name="Barry K."/>
            <person name="Brewer H.M."/>
            <person name="Purvine S.O."/>
            <person name="Wright A.T."/>
            <person name="Boxma B."/>
            <person name="Van Alen T."/>
            <person name="Hackstein J.H."/>
            <person name="Baker S.E."/>
            <person name="Grigoriev I.V."/>
            <person name="O'Malley M.A."/>
        </authorList>
    </citation>
    <scope>NUCLEOTIDE SEQUENCE [LARGE SCALE GENOMIC DNA]</scope>
    <source>
        <strain evidence="4">finn</strain>
    </source>
</reference>
<comment type="caution">
    <text evidence="3">The sequence shown here is derived from an EMBL/GenBank/DDBJ whole genome shotgun (WGS) entry which is preliminary data.</text>
</comment>
<evidence type="ECO:0000256" key="1">
    <source>
        <dbReference type="SAM" id="MobiDB-lite"/>
    </source>
</evidence>
<evidence type="ECO:0000313" key="4">
    <source>
        <dbReference type="Proteomes" id="UP000193719"/>
    </source>
</evidence>
<dbReference type="GO" id="GO:0009062">
    <property type="term" value="P:fatty acid catabolic process"/>
    <property type="evidence" value="ECO:0007669"/>
    <property type="project" value="TreeGrafter"/>
</dbReference>
<dbReference type="SUPFAM" id="SSF56784">
    <property type="entry name" value="HAD-like"/>
    <property type="match status" value="1"/>
</dbReference>
<dbReference type="InterPro" id="IPR036412">
    <property type="entry name" value="HAD-like_sf"/>
</dbReference>
<feature type="region of interest" description="Disordered" evidence="1">
    <location>
        <begin position="214"/>
        <end position="263"/>
    </location>
</feature>
<dbReference type="PANTHER" id="PTHR12181">
    <property type="entry name" value="LIPIN"/>
    <property type="match status" value="1"/>
</dbReference>
<evidence type="ECO:0000313" key="3">
    <source>
        <dbReference type="EMBL" id="ORX46626.1"/>
    </source>
</evidence>
<dbReference type="InterPro" id="IPR013209">
    <property type="entry name" value="LNS2"/>
</dbReference>
<dbReference type="InterPro" id="IPR026058">
    <property type="entry name" value="LIPIN"/>
</dbReference>